<evidence type="ECO:0000256" key="4">
    <source>
        <dbReference type="ARBA" id="ARBA00023002"/>
    </source>
</evidence>
<keyword evidence="3" id="KW-0479">Metal-binding</keyword>
<evidence type="ECO:0008006" key="10">
    <source>
        <dbReference type="Google" id="ProtNLM"/>
    </source>
</evidence>
<comment type="similarity">
    <text evidence="2">Belongs to the cytochrome P450 family.</text>
</comment>
<feature type="transmembrane region" description="Helical" evidence="7">
    <location>
        <begin position="12"/>
        <end position="35"/>
    </location>
</feature>
<dbReference type="CDD" id="cd11062">
    <property type="entry name" value="CYP58-like"/>
    <property type="match status" value="1"/>
</dbReference>
<dbReference type="GO" id="GO:0004497">
    <property type="term" value="F:monooxygenase activity"/>
    <property type="evidence" value="ECO:0007669"/>
    <property type="project" value="UniProtKB-KW"/>
</dbReference>
<keyword evidence="4" id="KW-0560">Oxidoreductase</keyword>
<keyword evidence="7" id="KW-1133">Transmembrane helix</keyword>
<evidence type="ECO:0000256" key="2">
    <source>
        <dbReference type="ARBA" id="ARBA00010617"/>
    </source>
</evidence>
<keyword evidence="5" id="KW-0408">Iron</keyword>
<name>A0A9P8L124_9PEZI</name>
<gene>
    <name evidence="8" type="ORF">FGG08_003072</name>
</gene>
<evidence type="ECO:0000256" key="1">
    <source>
        <dbReference type="ARBA" id="ARBA00001971"/>
    </source>
</evidence>
<evidence type="ECO:0000256" key="5">
    <source>
        <dbReference type="ARBA" id="ARBA00023004"/>
    </source>
</evidence>
<evidence type="ECO:0000256" key="6">
    <source>
        <dbReference type="ARBA" id="ARBA00023033"/>
    </source>
</evidence>
<keyword evidence="9" id="KW-1185">Reference proteome</keyword>
<dbReference type="EMBL" id="JAGHQL010000051">
    <property type="protein sequence ID" value="KAH0542567.1"/>
    <property type="molecule type" value="Genomic_DNA"/>
</dbReference>
<comment type="caution">
    <text evidence="8">The sequence shown here is derived from an EMBL/GenBank/DDBJ whole genome shotgun (WGS) entry which is preliminary data.</text>
</comment>
<evidence type="ECO:0000313" key="9">
    <source>
        <dbReference type="Proteomes" id="UP000698800"/>
    </source>
</evidence>
<protein>
    <recommendedName>
        <fullName evidence="10">Cytochrome P450</fullName>
    </recommendedName>
</protein>
<dbReference type="PANTHER" id="PTHR24305">
    <property type="entry name" value="CYTOCHROME P450"/>
    <property type="match status" value="1"/>
</dbReference>
<dbReference type="AlphaFoldDB" id="A0A9P8L124"/>
<dbReference type="GO" id="GO:0005506">
    <property type="term" value="F:iron ion binding"/>
    <property type="evidence" value="ECO:0007669"/>
    <property type="project" value="InterPro"/>
</dbReference>
<dbReference type="InterPro" id="IPR050121">
    <property type="entry name" value="Cytochrome_P450_monoxygenase"/>
</dbReference>
<dbReference type="GO" id="GO:0016705">
    <property type="term" value="F:oxidoreductase activity, acting on paired donors, with incorporation or reduction of molecular oxygen"/>
    <property type="evidence" value="ECO:0007669"/>
    <property type="project" value="InterPro"/>
</dbReference>
<dbReference type="Gene3D" id="1.10.630.10">
    <property type="entry name" value="Cytochrome P450"/>
    <property type="match status" value="1"/>
</dbReference>
<dbReference type="InterPro" id="IPR001128">
    <property type="entry name" value="Cyt_P450"/>
</dbReference>
<evidence type="ECO:0000313" key="8">
    <source>
        <dbReference type="EMBL" id="KAH0542567.1"/>
    </source>
</evidence>
<sequence length="388" mass="45294">MLLERITTDFLPIWALPVLLLLIYSLFLVVYRLYFHPLAQFPGPRLAAATLWYEFYHDVIRRGKYIWEIKDMHTKYGPIVRIGPHELHIDDPDFFDTFYNQKTDKWEWFTRQFGNGESTQSTPRHDLHRVRRAALAPFFTRTKVLQLESIIKDKIEMLSARLSASRKSNNDRKHAGQEPEPLCLGLAYHCLTTEVVTQYSWSRSYECLDHPDFRAEWFTMLRGLAEVGHIGRQFGWFLPLIDNLPVWLAGLVSANAKDSAEFRRHLSEQVTEIKMTPREQFSGKSHPTIFHELHNSNLPEYERSTHRLMQEGLLVLFAGFETTANAMAVTTYHLLRNPEKLARVRAELEGVMKGRDLDARGWVDLEKLEYFVGSFLTRSLAYQTLADF</sequence>
<evidence type="ECO:0000256" key="3">
    <source>
        <dbReference type="ARBA" id="ARBA00022723"/>
    </source>
</evidence>
<keyword evidence="7" id="KW-0812">Transmembrane</keyword>
<reference evidence="8" key="1">
    <citation type="submission" date="2021-03" db="EMBL/GenBank/DDBJ databases">
        <title>Comparative genomics and phylogenomic investigation of the class Geoglossomycetes provide insights into ecological specialization and systematics.</title>
        <authorList>
            <person name="Melie T."/>
            <person name="Pirro S."/>
            <person name="Miller A.N."/>
            <person name="Quandt A."/>
        </authorList>
    </citation>
    <scope>NUCLEOTIDE SEQUENCE</scope>
    <source>
        <strain evidence="8">GBOQ0MN5Z8</strain>
    </source>
</reference>
<dbReference type="Proteomes" id="UP000698800">
    <property type="component" value="Unassembled WGS sequence"/>
</dbReference>
<keyword evidence="6" id="KW-0503">Monooxygenase</keyword>
<proteinExistence type="inferred from homology"/>
<organism evidence="8 9">
    <name type="scientific">Glutinoglossum americanum</name>
    <dbReference type="NCBI Taxonomy" id="1670608"/>
    <lineage>
        <taxon>Eukaryota</taxon>
        <taxon>Fungi</taxon>
        <taxon>Dikarya</taxon>
        <taxon>Ascomycota</taxon>
        <taxon>Pezizomycotina</taxon>
        <taxon>Geoglossomycetes</taxon>
        <taxon>Geoglossales</taxon>
        <taxon>Geoglossaceae</taxon>
        <taxon>Glutinoglossum</taxon>
    </lineage>
</organism>
<accession>A0A9P8L124</accession>
<dbReference type="SUPFAM" id="SSF48264">
    <property type="entry name" value="Cytochrome P450"/>
    <property type="match status" value="1"/>
</dbReference>
<evidence type="ECO:0000256" key="7">
    <source>
        <dbReference type="SAM" id="Phobius"/>
    </source>
</evidence>
<dbReference type="Pfam" id="PF00067">
    <property type="entry name" value="p450"/>
    <property type="match status" value="1"/>
</dbReference>
<dbReference type="PANTHER" id="PTHR24305:SF157">
    <property type="entry name" value="N-ACETYLTRYPTOPHAN 6-HYDROXYLASE IVOC-RELATED"/>
    <property type="match status" value="1"/>
</dbReference>
<dbReference type="OrthoDB" id="3945418at2759"/>
<keyword evidence="7" id="KW-0472">Membrane</keyword>
<dbReference type="GO" id="GO:0020037">
    <property type="term" value="F:heme binding"/>
    <property type="evidence" value="ECO:0007669"/>
    <property type="project" value="InterPro"/>
</dbReference>
<dbReference type="InterPro" id="IPR036396">
    <property type="entry name" value="Cyt_P450_sf"/>
</dbReference>
<comment type="cofactor">
    <cofactor evidence="1">
        <name>heme</name>
        <dbReference type="ChEBI" id="CHEBI:30413"/>
    </cofactor>
</comment>